<dbReference type="Pfam" id="PF03861">
    <property type="entry name" value="ANTAR"/>
    <property type="match status" value="1"/>
</dbReference>
<dbReference type="GO" id="GO:0016301">
    <property type="term" value="F:kinase activity"/>
    <property type="evidence" value="ECO:0007669"/>
    <property type="project" value="UniProtKB-KW"/>
</dbReference>
<dbReference type="SMART" id="SM00065">
    <property type="entry name" value="GAF"/>
    <property type="match status" value="1"/>
</dbReference>
<evidence type="ECO:0000313" key="8">
    <source>
        <dbReference type="Proteomes" id="UP000306985"/>
    </source>
</evidence>
<dbReference type="InterPro" id="IPR029016">
    <property type="entry name" value="GAF-like_dom_sf"/>
</dbReference>
<dbReference type="PROSITE" id="PS50921">
    <property type="entry name" value="ANTAR"/>
    <property type="match status" value="1"/>
</dbReference>
<accession>A0A4U6Q936</accession>
<keyword evidence="4" id="KW-0804">Transcription</keyword>
<keyword evidence="2" id="KW-0418">Kinase</keyword>
<dbReference type="AlphaFoldDB" id="A0A4U6Q936"/>
<evidence type="ECO:0000256" key="1">
    <source>
        <dbReference type="ARBA" id="ARBA00022679"/>
    </source>
</evidence>
<keyword evidence="8" id="KW-1185">Reference proteome</keyword>
<keyword evidence="3" id="KW-0805">Transcription regulation</keyword>
<dbReference type="SUPFAM" id="SSF55781">
    <property type="entry name" value="GAF domain-like"/>
    <property type="match status" value="1"/>
</dbReference>
<dbReference type="SUPFAM" id="SSF52172">
    <property type="entry name" value="CheY-like"/>
    <property type="match status" value="1"/>
</dbReference>
<dbReference type="InterPro" id="IPR011006">
    <property type="entry name" value="CheY-like_superfamily"/>
</dbReference>
<gene>
    <name evidence="7" type="ORF">FDO65_20795</name>
</gene>
<evidence type="ECO:0000256" key="3">
    <source>
        <dbReference type="ARBA" id="ARBA00023015"/>
    </source>
</evidence>
<feature type="region of interest" description="Disordered" evidence="5">
    <location>
        <begin position="1"/>
        <end position="21"/>
    </location>
</feature>
<evidence type="ECO:0000256" key="2">
    <source>
        <dbReference type="ARBA" id="ARBA00022777"/>
    </source>
</evidence>
<dbReference type="Gene3D" id="1.10.10.10">
    <property type="entry name" value="Winged helix-like DNA-binding domain superfamily/Winged helix DNA-binding domain"/>
    <property type="match status" value="1"/>
</dbReference>
<comment type="caution">
    <text evidence="7">The sequence shown here is derived from an EMBL/GenBank/DDBJ whole genome shotgun (WGS) entry which is preliminary data.</text>
</comment>
<keyword evidence="1" id="KW-0808">Transferase</keyword>
<dbReference type="InterPro" id="IPR005561">
    <property type="entry name" value="ANTAR"/>
</dbReference>
<sequence length="307" mass="32385">MSGMDKGCSAVAEPTGAQQQERDRRLGALLCGLKRTSWRRCHGIDETGRSSRRGFDMTETDTTNDAPLASGAVTDVLSALIEYLDDLSERIDSRLGPTAGVAVTMDLDGAPFTVGASTELARAVDELQYRIGVGPCLFALTEGVGLYVPDLAGDDRWGEYGPQAAQLGAASCVSVPVLLHGRPSAVLKVYHPEVDGISAEDRSTAAAAAPEIAGGLGLARLLTRQAQNLDDRTSAMDNRRVIDLALGVLMNQRGGGPDAAFTTLRRMSQESNRKLRDVAVEILESVAAGEPVGGAAPFHERDSPALL</sequence>
<organism evidence="7 8">
    <name type="scientific">Nakamurella flava</name>
    <dbReference type="NCBI Taxonomy" id="2576308"/>
    <lineage>
        <taxon>Bacteria</taxon>
        <taxon>Bacillati</taxon>
        <taxon>Actinomycetota</taxon>
        <taxon>Actinomycetes</taxon>
        <taxon>Nakamurellales</taxon>
        <taxon>Nakamurellaceae</taxon>
        <taxon>Nakamurella</taxon>
    </lineage>
</organism>
<reference evidence="7 8" key="1">
    <citation type="submission" date="2019-05" db="EMBL/GenBank/DDBJ databases">
        <title>Nakamurella sp. N5BH11, whole genome shotgun sequence.</title>
        <authorList>
            <person name="Tuo L."/>
        </authorList>
    </citation>
    <scope>NUCLEOTIDE SEQUENCE [LARGE SCALE GENOMIC DNA]</scope>
    <source>
        <strain evidence="7 8">N5BH11</strain>
    </source>
</reference>
<evidence type="ECO:0000259" key="6">
    <source>
        <dbReference type="PROSITE" id="PS50921"/>
    </source>
</evidence>
<dbReference type="GO" id="GO:0003723">
    <property type="term" value="F:RNA binding"/>
    <property type="evidence" value="ECO:0007669"/>
    <property type="project" value="InterPro"/>
</dbReference>
<evidence type="ECO:0000256" key="4">
    <source>
        <dbReference type="ARBA" id="ARBA00023163"/>
    </source>
</evidence>
<evidence type="ECO:0000313" key="7">
    <source>
        <dbReference type="EMBL" id="TKV56397.1"/>
    </source>
</evidence>
<proteinExistence type="predicted"/>
<dbReference type="InterPro" id="IPR036388">
    <property type="entry name" value="WH-like_DNA-bd_sf"/>
</dbReference>
<dbReference type="Gene3D" id="3.30.450.40">
    <property type="match status" value="1"/>
</dbReference>
<dbReference type="InterPro" id="IPR003018">
    <property type="entry name" value="GAF"/>
</dbReference>
<dbReference type="Proteomes" id="UP000306985">
    <property type="component" value="Unassembled WGS sequence"/>
</dbReference>
<evidence type="ECO:0000256" key="5">
    <source>
        <dbReference type="SAM" id="MobiDB-lite"/>
    </source>
</evidence>
<dbReference type="Pfam" id="PF13185">
    <property type="entry name" value="GAF_2"/>
    <property type="match status" value="1"/>
</dbReference>
<dbReference type="OrthoDB" id="7466251at2"/>
<protein>
    <submittedName>
        <fullName evidence="7">GAF and ANTAR domain-containing protein</fullName>
    </submittedName>
</protein>
<name>A0A4U6Q936_9ACTN</name>
<dbReference type="SMART" id="SM01012">
    <property type="entry name" value="ANTAR"/>
    <property type="match status" value="1"/>
</dbReference>
<dbReference type="EMBL" id="SZZH01000007">
    <property type="protein sequence ID" value="TKV56397.1"/>
    <property type="molecule type" value="Genomic_DNA"/>
</dbReference>
<feature type="domain" description="ANTAR" evidence="6">
    <location>
        <begin position="222"/>
        <end position="283"/>
    </location>
</feature>